<comment type="caution">
    <text evidence="2">The sequence shown here is derived from an EMBL/GenBank/DDBJ whole genome shotgun (WGS) entry which is preliminary data.</text>
</comment>
<organism evidence="2 3">
    <name type="scientific">Gordonia hirsuta DSM 44140 = NBRC 16056</name>
    <dbReference type="NCBI Taxonomy" id="1121927"/>
    <lineage>
        <taxon>Bacteria</taxon>
        <taxon>Bacillati</taxon>
        <taxon>Actinomycetota</taxon>
        <taxon>Actinomycetes</taxon>
        <taxon>Mycobacteriales</taxon>
        <taxon>Gordoniaceae</taxon>
        <taxon>Gordonia</taxon>
    </lineage>
</organism>
<evidence type="ECO:0000256" key="1">
    <source>
        <dbReference type="SAM" id="MobiDB-lite"/>
    </source>
</evidence>
<name>L7LFF0_9ACTN</name>
<dbReference type="EMBL" id="BANT01000050">
    <property type="protein sequence ID" value="GAC58788.1"/>
    <property type="molecule type" value="Genomic_DNA"/>
</dbReference>
<protein>
    <submittedName>
        <fullName evidence="2">Uncharacterized protein</fullName>
    </submittedName>
</protein>
<dbReference type="AlphaFoldDB" id="L7LFF0"/>
<dbReference type="STRING" id="1121927.GOHSU_50_00160"/>
<reference evidence="2 3" key="1">
    <citation type="submission" date="2012-12" db="EMBL/GenBank/DDBJ databases">
        <title>Whole genome shotgun sequence of Gordonia hirsuta NBRC 16056.</title>
        <authorList>
            <person name="Isaki-Nakamura S."/>
            <person name="Hosoyama A."/>
            <person name="Tsuchikane K."/>
            <person name="Katsumata H."/>
            <person name="Baba S."/>
            <person name="Yamazaki S."/>
            <person name="Fujita N."/>
        </authorList>
    </citation>
    <scope>NUCLEOTIDE SEQUENCE [LARGE SCALE GENOMIC DNA]</scope>
    <source>
        <strain evidence="2 3">NBRC 16056</strain>
    </source>
</reference>
<dbReference type="eggNOG" id="ENOG5031VR2">
    <property type="taxonomic scope" value="Bacteria"/>
</dbReference>
<dbReference type="Proteomes" id="UP000053405">
    <property type="component" value="Unassembled WGS sequence"/>
</dbReference>
<evidence type="ECO:0000313" key="2">
    <source>
        <dbReference type="EMBL" id="GAC58788.1"/>
    </source>
</evidence>
<accession>L7LFF0</accession>
<keyword evidence="3" id="KW-1185">Reference proteome</keyword>
<sequence length="199" mass="22644">MIEKVIDKPVQHVVDKIVERPEVTENLVEKPVKREFEKVVEVPVLIEKLVEKEIKQVVERVVEKPVTVEVEKVVEKPVYVEVEKVIEKPVERVVEVVVEKPVFVRKVVEKEVERVIEESEETRTVTHEGLTGEDVRAHFLDRGETADTSWIEARTGQHPEGNIAGQGSPALDVPGRVIDPKYAVTDDDDPQDRGPRGRR</sequence>
<gene>
    <name evidence="2" type="ORF">GOHSU_50_00160</name>
</gene>
<evidence type="ECO:0000313" key="3">
    <source>
        <dbReference type="Proteomes" id="UP000053405"/>
    </source>
</evidence>
<feature type="region of interest" description="Disordered" evidence="1">
    <location>
        <begin position="156"/>
        <end position="199"/>
    </location>
</feature>
<proteinExistence type="predicted"/>